<gene>
    <name evidence="4" type="ORF">Pc20g09360</name>
    <name evidence="4" type="ORF">PCH_Pc20g09360</name>
</gene>
<proteinExistence type="inferred from homology"/>
<dbReference type="STRING" id="500485.B6HF95"/>
<dbReference type="SUPFAM" id="SSF51735">
    <property type="entry name" value="NAD(P)-binding Rossmann-fold domains"/>
    <property type="match status" value="1"/>
</dbReference>
<keyword evidence="3" id="KW-0560">Oxidoreductase</keyword>
<name>B6HF95_PENRW</name>
<sequence length="334" mass="36446">MYHTPNDPHIIKTNHLATTVLISGLKRGDLAAATADALAHGGAGTIIYTGRSQSELQPVVDHINRKYKTVKMIFVTADPGSLASFRKAAHTIKELGVSIDGFVGFPEVMAVPWELTEDGLESHFQRNYLCYFLLLNLLCDIMKPGSRVVLVTSSLRNEAPAPSWDDLGFENGENYHSLDGYSQSMLAIVLFIKSVAKKYSGSIVAFSANPGSEFIGELCVLGSSFSFASDTKTNVQTYVAFDEIKSWLQRKKEAGEDIPVLLQQAPKSLGQGSATVLRGLLDPELEDVSISVQSGAFLDHCQTPKLPHLDFPAGEESAEALWKRSHELIESFLS</sequence>
<dbReference type="OMA" id="EVMAVPW"/>
<dbReference type="Pfam" id="PF00106">
    <property type="entry name" value="adh_short"/>
    <property type="match status" value="1"/>
</dbReference>
<evidence type="ECO:0000256" key="1">
    <source>
        <dbReference type="ARBA" id="ARBA00006484"/>
    </source>
</evidence>
<dbReference type="InterPro" id="IPR036291">
    <property type="entry name" value="NAD(P)-bd_dom_sf"/>
</dbReference>
<dbReference type="PANTHER" id="PTHR24320:SF152">
    <property type="entry name" value="SHORT-CHAIN DEHYDROGENASE_REDUCTASE FAMILY PROTEIN"/>
    <property type="match status" value="1"/>
</dbReference>
<dbReference type="PANTHER" id="PTHR24320">
    <property type="entry name" value="RETINOL DEHYDROGENASE"/>
    <property type="match status" value="1"/>
</dbReference>
<keyword evidence="5" id="KW-1185">Reference proteome</keyword>
<dbReference type="HOGENOM" id="CLU_010194_44_0_1"/>
<dbReference type="GO" id="GO:0016491">
    <property type="term" value="F:oxidoreductase activity"/>
    <property type="evidence" value="ECO:0007669"/>
    <property type="project" value="UniProtKB-KW"/>
</dbReference>
<dbReference type="eggNOG" id="KOG1208">
    <property type="taxonomic scope" value="Eukaryota"/>
</dbReference>
<evidence type="ECO:0000256" key="3">
    <source>
        <dbReference type="ARBA" id="ARBA00023002"/>
    </source>
</evidence>
<evidence type="ECO:0000313" key="5">
    <source>
        <dbReference type="Proteomes" id="UP000000724"/>
    </source>
</evidence>
<keyword evidence="2" id="KW-0521">NADP</keyword>
<dbReference type="InterPro" id="IPR002347">
    <property type="entry name" value="SDR_fam"/>
</dbReference>
<dbReference type="VEuPathDB" id="FungiDB:PCH_Pc20g09360"/>
<evidence type="ECO:0000313" key="4">
    <source>
        <dbReference type="EMBL" id="CAP86265.1"/>
    </source>
</evidence>
<protein>
    <submittedName>
        <fullName evidence="4">Pc20g09360 protein</fullName>
    </submittedName>
</protein>
<evidence type="ECO:0000256" key="2">
    <source>
        <dbReference type="ARBA" id="ARBA00022857"/>
    </source>
</evidence>
<accession>B6HF95</accession>
<dbReference type="OrthoDB" id="191139at2759"/>
<dbReference type="Proteomes" id="UP000000724">
    <property type="component" value="Contig Pc00c20"/>
</dbReference>
<reference evidence="4 5" key="1">
    <citation type="journal article" date="2008" name="Nat. Biotechnol.">
        <title>Genome sequencing and analysis of the filamentous fungus Penicillium chrysogenum.</title>
        <authorList>
            <person name="van den Berg M.A."/>
            <person name="Albang R."/>
            <person name="Albermann K."/>
            <person name="Badger J.H."/>
            <person name="Daran J.-M."/>
            <person name="Driessen A.J.M."/>
            <person name="Garcia-Estrada C."/>
            <person name="Fedorova N.D."/>
            <person name="Harris D.M."/>
            <person name="Heijne W.H.M."/>
            <person name="Joardar V.S."/>
            <person name="Kiel J.A.K.W."/>
            <person name="Kovalchuk A."/>
            <person name="Martin J.F."/>
            <person name="Nierman W.C."/>
            <person name="Nijland J.G."/>
            <person name="Pronk J.T."/>
            <person name="Roubos J.A."/>
            <person name="van der Klei I.J."/>
            <person name="van Peij N.N.M.E."/>
            <person name="Veenhuis M."/>
            <person name="von Doehren H."/>
            <person name="Wagner C."/>
            <person name="Wortman J.R."/>
            <person name="Bovenberg R.A.L."/>
        </authorList>
    </citation>
    <scope>NUCLEOTIDE SEQUENCE [LARGE SCALE GENOMIC DNA]</scope>
    <source>
        <strain evidence="5">ATCC 28089 / DSM 1075 / NRRL 1951 / Wisconsin 54-1255</strain>
    </source>
</reference>
<dbReference type="Gene3D" id="3.40.50.720">
    <property type="entry name" value="NAD(P)-binding Rossmann-like Domain"/>
    <property type="match status" value="1"/>
</dbReference>
<comment type="similarity">
    <text evidence="1">Belongs to the short-chain dehydrogenases/reductases (SDR) family.</text>
</comment>
<dbReference type="BioCyc" id="PCHR:PC20G09360-MONOMER"/>
<organism evidence="4 5">
    <name type="scientific">Penicillium rubens (strain ATCC 28089 / DSM 1075 / NRRL 1951 / Wisconsin 54-1255)</name>
    <name type="common">Penicillium chrysogenum</name>
    <dbReference type="NCBI Taxonomy" id="500485"/>
    <lineage>
        <taxon>Eukaryota</taxon>
        <taxon>Fungi</taxon>
        <taxon>Dikarya</taxon>
        <taxon>Ascomycota</taxon>
        <taxon>Pezizomycotina</taxon>
        <taxon>Eurotiomycetes</taxon>
        <taxon>Eurotiomycetidae</taxon>
        <taxon>Eurotiales</taxon>
        <taxon>Aspergillaceae</taxon>
        <taxon>Penicillium</taxon>
        <taxon>Penicillium chrysogenum species complex</taxon>
    </lineage>
</organism>
<dbReference type="EMBL" id="AM920435">
    <property type="protein sequence ID" value="CAP86265.1"/>
    <property type="molecule type" value="Genomic_DNA"/>
</dbReference>
<dbReference type="AlphaFoldDB" id="B6HF95"/>